<dbReference type="AlphaFoldDB" id="A0A9I9D575"/>
<organism evidence="2">
    <name type="scientific">Cucumis melo</name>
    <name type="common">Muskmelon</name>
    <dbReference type="NCBI Taxonomy" id="3656"/>
    <lineage>
        <taxon>Eukaryota</taxon>
        <taxon>Viridiplantae</taxon>
        <taxon>Streptophyta</taxon>
        <taxon>Embryophyta</taxon>
        <taxon>Tracheophyta</taxon>
        <taxon>Spermatophyta</taxon>
        <taxon>Magnoliopsida</taxon>
        <taxon>eudicotyledons</taxon>
        <taxon>Gunneridae</taxon>
        <taxon>Pentapetalae</taxon>
        <taxon>rosids</taxon>
        <taxon>fabids</taxon>
        <taxon>Cucurbitales</taxon>
        <taxon>Cucurbitaceae</taxon>
        <taxon>Benincaseae</taxon>
        <taxon>Cucumis</taxon>
    </lineage>
</organism>
<dbReference type="Gramene" id="MELO3C013224.2.1">
    <property type="protein sequence ID" value="MELO3C013224.2.1"/>
    <property type="gene ID" value="MELO3C013224.2"/>
</dbReference>
<accession>A0A9I9D575</accession>
<evidence type="ECO:0000256" key="1">
    <source>
        <dbReference type="SAM" id="MobiDB-lite"/>
    </source>
</evidence>
<reference evidence="2" key="1">
    <citation type="submission" date="2023-03" db="UniProtKB">
        <authorList>
            <consortium name="EnsemblPlants"/>
        </authorList>
    </citation>
    <scope>IDENTIFICATION</scope>
</reference>
<protein>
    <submittedName>
        <fullName evidence="2">Uncharacterized protein</fullName>
    </submittedName>
</protein>
<feature type="region of interest" description="Disordered" evidence="1">
    <location>
        <begin position="1"/>
        <end position="28"/>
    </location>
</feature>
<proteinExistence type="predicted"/>
<name>A0A9I9D575_CUCME</name>
<evidence type="ECO:0000313" key="2">
    <source>
        <dbReference type="EnsemblPlants" id="MELO3C013224.2.1"/>
    </source>
</evidence>
<sequence length="51" mass="5787">MARRRRKTIDLTRSATCGGEPTHKGDGVGWETQLDLEFEERHSTSTGRAWV</sequence>
<dbReference type="EnsemblPlants" id="MELO3C013224.2.1">
    <property type="protein sequence ID" value="MELO3C013224.2.1"/>
    <property type="gene ID" value="MELO3C013224.2"/>
</dbReference>